<reference evidence="2 3" key="1">
    <citation type="submission" date="2024-09" db="EMBL/GenBank/DDBJ databases">
        <authorList>
            <person name="Sun Q."/>
            <person name="Mori K."/>
        </authorList>
    </citation>
    <scope>NUCLEOTIDE SEQUENCE [LARGE SCALE GENOMIC DNA]</scope>
    <source>
        <strain evidence="2 3">TBRC 4938</strain>
    </source>
</reference>
<dbReference type="PANTHER" id="PTHR48079:SF6">
    <property type="entry name" value="NAD(P)-BINDING DOMAIN-CONTAINING PROTEIN-RELATED"/>
    <property type="match status" value="1"/>
</dbReference>
<dbReference type="Proteomes" id="UP001589692">
    <property type="component" value="Unassembled WGS sequence"/>
</dbReference>
<dbReference type="SUPFAM" id="SSF51735">
    <property type="entry name" value="NAD(P)-binding Rossmann-fold domains"/>
    <property type="match status" value="1"/>
</dbReference>
<dbReference type="InterPro" id="IPR001509">
    <property type="entry name" value="Epimerase_deHydtase"/>
</dbReference>
<dbReference type="RefSeq" id="WP_377256723.1">
    <property type="nucleotide sequence ID" value="NZ_JBHMAA010000006.1"/>
</dbReference>
<dbReference type="InterPro" id="IPR051783">
    <property type="entry name" value="NAD(P)-dependent_oxidoreduct"/>
</dbReference>
<dbReference type="Gene3D" id="3.40.50.720">
    <property type="entry name" value="NAD(P)-binding Rossmann-like Domain"/>
    <property type="match status" value="1"/>
</dbReference>
<name>A0ABV6ABQ5_9HYPH</name>
<protein>
    <submittedName>
        <fullName evidence="2">NAD-dependent epimerase/dehydratase family protein</fullName>
    </submittedName>
</protein>
<organism evidence="2 3">
    <name type="scientific">Rhizobium puerariae</name>
    <dbReference type="NCBI Taxonomy" id="1585791"/>
    <lineage>
        <taxon>Bacteria</taxon>
        <taxon>Pseudomonadati</taxon>
        <taxon>Pseudomonadota</taxon>
        <taxon>Alphaproteobacteria</taxon>
        <taxon>Hyphomicrobiales</taxon>
        <taxon>Rhizobiaceae</taxon>
        <taxon>Rhizobium/Agrobacterium group</taxon>
        <taxon>Rhizobium</taxon>
    </lineage>
</organism>
<keyword evidence="3" id="KW-1185">Reference proteome</keyword>
<evidence type="ECO:0000313" key="2">
    <source>
        <dbReference type="EMBL" id="MFB9948048.1"/>
    </source>
</evidence>
<gene>
    <name evidence="2" type="ORF">ACFFP0_04265</name>
</gene>
<sequence>MTDTSIVKPVALVLGATGGIGGHVARGLFARGWTVRALNRNAAEAARREPRFHWLQGDAMNAAEVRRAAQDAQLIVHAVNPPGYRDWEKLVLPMLDNTVAAARAVGARILLPGTVYNYGPDAFPVIAEDSPQTPVTRKGAIRVELERRLKAASEGGVPVLIVRGGDYFGPGAGNSWFGQGLVKPGKPVTSVSRPNAGGTGHQWAYLPDVAETMLRLVDRRNDLPRFALFHMNGFWDGDGREMIAAISRVVGGKPKVRAFPWWLLALASPFVPLFRELGEMHYLWREEVRMSNEKLIEFLGEEPSTPIDEAVRATLADLGCLDAGRSRSHALPLPSVDAGRAA</sequence>
<evidence type="ECO:0000259" key="1">
    <source>
        <dbReference type="Pfam" id="PF01370"/>
    </source>
</evidence>
<accession>A0ABV6ABQ5</accession>
<proteinExistence type="predicted"/>
<evidence type="ECO:0000313" key="3">
    <source>
        <dbReference type="Proteomes" id="UP001589692"/>
    </source>
</evidence>
<dbReference type="Pfam" id="PF01370">
    <property type="entry name" value="Epimerase"/>
    <property type="match status" value="1"/>
</dbReference>
<dbReference type="InterPro" id="IPR036291">
    <property type="entry name" value="NAD(P)-bd_dom_sf"/>
</dbReference>
<comment type="caution">
    <text evidence="2">The sequence shown here is derived from an EMBL/GenBank/DDBJ whole genome shotgun (WGS) entry which is preliminary data.</text>
</comment>
<feature type="domain" description="NAD-dependent epimerase/dehydratase" evidence="1">
    <location>
        <begin position="11"/>
        <end position="220"/>
    </location>
</feature>
<dbReference type="PANTHER" id="PTHR48079">
    <property type="entry name" value="PROTEIN YEEZ"/>
    <property type="match status" value="1"/>
</dbReference>
<dbReference type="EMBL" id="JBHMAA010000006">
    <property type="protein sequence ID" value="MFB9948048.1"/>
    <property type="molecule type" value="Genomic_DNA"/>
</dbReference>